<protein>
    <submittedName>
        <fullName evidence="6">Outer membrane protein</fullName>
    </submittedName>
</protein>
<evidence type="ECO:0000256" key="1">
    <source>
        <dbReference type="ARBA" id="ARBA00009091"/>
    </source>
</evidence>
<accession>A0A1I1L5M7</accession>
<feature type="compositionally biased region" description="Low complexity" evidence="4">
    <location>
        <begin position="189"/>
        <end position="215"/>
    </location>
</feature>
<sequence>MKKQIIALFFALIAVTVAAQAQDSTATKVNAAGAKNLKIGYTNVNYILSVSPRAKEIEADLKARGIQLKKEIDGKMQQLETKYADYQKNAATMLESIRVDKENELRTLQASIETLQQNAQTELKNKEDELLKPEIEKIYKAINEVAIAEGYTYVLNSDQVLLYAVEQFDVTESVAKKLGFKLPAPGSETATPAATPKPATGTTSPKKPATSPKKK</sequence>
<gene>
    <name evidence="6" type="ORF">SAMN05421780_10873</name>
</gene>
<feature type="chain" id="PRO_5011686880" evidence="5">
    <location>
        <begin position="22"/>
        <end position="215"/>
    </location>
</feature>
<organism evidence="6 7">
    <name type="scientific">Flexibacter flexilis DSM 6793</name>
    <dbReference type="NCBI Taxonomy" id="927664"/>
    <lineage>
        <taxon>Bacteria</taxon>
        <taxon>Pseudomonadati</taxon>
        <taxon>Bacteroidota</taxon>
        <taxon>Cytophagia</taxon>
        <taxon>Cytophagales</taxon>
        <taxon>Flexibacteraceae</taxon>
        <taxon>Flexibacter</taxon>
    </lineage>
</organism>
<dbReference type="PANTHER" id="PTHR35089">
    <property type="entry name" value="CHAPERONE PROTEIN SKP"/>
    <property type="match status" value="1"/>
</dbReference>
<evidence type="ECO:0000256" key="5">
    <source>
        <dbReference type="SAM" id="SignalP"/>
    </source>
</evidence>
<keyword evidence="3" id="KW-0175">Coiled coil</keyword>
<dbReference type="Gene3D" id="3.30.910.20">
    <property type="entry name" value="Skp domain"/>
    <property type="match status" value="1"/>
</dbReference>
<dbReference type="RefSeq" id="WP_177199931.1">
    <property type="nucleotide sequence ID" value="NZ_FOLE01000008.1"/>
</dbReference>
<feature type="region of interest" description="Disordered" evidence="4">
    <location>
        <begin position="182"/>
        <end position="215"/>
    </location>
</feature>
<name>A0A1I1L5M7_9BACT</name>
<dbReference type="STRING" id="927664.SAMN05421780_10873"/>
<dbReference type="InterPro" id="IPR005632">
    <property type="entry name" value="Chaperone_Skp"/>
</dbReference>
<dbReference type="GO" id="GO:0050821">
    <property type="term" value="P:protein stabilization"/>
    <property type="evidence" value="ECO:0007669"/>
    <property type="project" value="TreeGrafter"/>
</dbReference>
<dbReference type="GO" id="GO:0051082">
    <property type="term" value="F:unfolded protein binding"/>
    <property type="evidence" value="ECO:0007669"/>
    <property type="project" value="InterPro"/>
</dbReference>
<dbReference type="AlphaFoldDB" id="A0A1I1L5M7"/>
<keyword evidence="7" id="KW-1185">Reference proteome</keyword>
<comment type="similarity">
    <text evidence="1">Belongs to the Skp family.</text>
</comment>
<dbReference type="EMBL" id="FOLE01000008">
    <property type="protein sequence ID" value="SFC68311.1"/>
    <property type="molecule type" value="Genomic_DNA"/>
</dbReference>
<evidence type="ECO:0000256" key="2">
    <source>
        <dbReference type="ARBA" id="ARBA00022729"/>
    </source>
</evidence>
<evidence type="ECO:0000256" key="4">
    <source>
        <dbReference type="SAM" id="MobiDB-lite"/>
    </source>
</evidence>
<dbReference type="Proteomes" id="UP000199514">
    <property type="component" value="Unassembled WGS sequence"/>
</dbReference>
<dbReference type="InterPro" id="IPR024930">
    <property type="entry name" value="Skp_dom_sf"/>
</dbReference>
<dbReference type="PANTHER" id="PTHR35089:SF1">
    <property type="entry name" value="CHAPERONE PROTEIN SKP"/>
    <property type="match status" value="1"/>
</dbReference>
<feature type="coiled-coil region" evidence="3">
    <location>
        <begin position="69"/>
        <end position="129"/>
    </location>
</feature>
<proteinExistence type="inferred from homology"/>
<evidence type="ECO:0000313" key="6">
    <source>
        <dbReference type="EMBL" id="SFC68311.1"/>
    </source>
</evidence>
<keyword evidence="2 5" id="KW-0732">Signal</keyword>
<dbReference type="SUPFAM" id="SSF111384">
    <property type="entry name" value="OmpH-like"/>
    <property type="match status" value="1"/>
</dbReference>
<dbReference type="GO" id="GO:0005829">
    <property type="term" value="C:cytosol"/>
    <property type="evidence" value="ECO:0007669"/>
    <property type="project" value="TreeGrafter"/>
</dbReference>
<dbReference type="Pfam" id="PF03938">
    <property type="entry name" value="OmpH"/>
    <property type="match status" value="1"/>
</dbReference>
<feature type="signal peptide" evidence="5">
    <location>
        <begin position="1"/>
        <end position="21"/>
    </location>
</feature>
<evidence type="ECO:0000256" key="3">
    <source>
        <dbReference type="SAM" id="Coils"/>
    </source>
</evidence>
<reference evidence="6 7" key="1">
    <citation type="submission" date="2016-10" db="EMBL/GenBank/DDBJ databases">
        <authorList>
            <person name="de Groot N.N."/>
        </authorList>
    </citation>
    <scope>NUCLEOTIDE SEQUENCE [LARGE SCALE GENOMIC DNA]</scope>
    <source>
        <strain evidence="6 7">DSM 6793</strain>
    </source>
</reference>
<dbReference type="SMART" id="SM00935">
    <property type="entry name" value="OmpH"/>
    <property type="match status" value="1"/>
</dbReference>
<evidence type="ECO:0000313" key="7">
    <source>
        <dbReference type="Proteomes" id="UP000199514"/>
    </source>
</evidence>